<dbReference type="InterPro" id="IPR011010">
    <property type="entry name" value="DNA_brk_join_enz"/>
</dbReference>
<keyword evidence="7" id="KW-1185">Reference proteome</keyword>
<dbReference type="GeneID" id="73290554"/>
<dbReference type="CDD" id="cd00397">
    <property type="entry name" value="DNA_BRE_C"/>
    <property type="match status" value="1"/>
</dbReference>
<dbReference type="EMBL" id="CP100355">
    <property type="protein sequence ID" value="UTF52293.1"/>
    <property type="molecule type" value="Genomic_DNA"/>
</dbReference>
<dbReference type="PANTHER" id="PTHR30349">
    <property type="entry name" value="PHAGE INTEGRASE-RELATED"/>
    <property type="match status" value="1"/>
</dbReference>
<evidence type="ECO:0000256" key="4">
    <source>
        <dbReference type="SAM" id="MobiDB-lite"/>
    </source>
</evidence>
<evidence type="ECO:0000256" key="1">
    <source>
        <dbReference type="ARBA" id="ARBA00022908"/>
    </source>
</evidence>
<sequence length="367" mass="43047">MDLSEFTLVPGPTEDRLGERQLIDYRTEREEMVKWLLTFGIEPEKANGYAESTVKNRIYRMDQFCRFVWDREGQYTTAVTHEHADAWMQELAYAVCSDTHRDLCQKAVRMLFKWRAYERGGEEWEPTITFSSNDGTTTPRDYLTLQERKLIREAALEYGSIPSYNNVSPRERSEINAYLAQRFEKPVAEITKRDWERANNWKIPSLVSVSLDAALRPIEVERSVTGWVDLENGILRIPIEDSSKNEDNWRVSLSKRSVSMLERWLKQRATYDLYDGRDELWLTREGNPYGSASLRRILHQLCEIAGIDYENRKMSWYTIRHSTGTYMTREEDLAAAQTQLRHKSPETTMKYDQAPVEDRQDALDRIG</sequence>
<evidence type="ECO:0000313" key="7">
    <source>
        <dbReference type="Proteomes" id="UP001056855"/>
    </source>
</evidence>
<name>A0A9E7N8H9_9EURY</name>
<proteinExistence type="predicted"/>
<dbReference type="GO" id="GO:0003677">
    <property type="term" value="F:DNA binding"/>
    <property type="evidence" value="ECO:0007669"/>
    <property type="project" value="UniProtKB-KW"/>
</dbReference>
<dbReference type="Pfam" id="PF00589">
    <property type="entry name" value="Phage_integrase"/>
    <property type="match status" value="1"/>
</dbReference>
<keyword evidence="3" id="KW-0233">DNA recombination</keyword>
<dbReference type="GO" id="GO:0006310">
    <property type="term" value="P:DNA recombination"/>
    <property type="evidence" value="ECO:0007669"/>
    <property type="project" value="UniProtKB-KW"/>
</dbReference>
<protein>
    <submittedName>
        <fullName evidence="6">Site-specific integrase</fullName>
    </submittedName>
</protein>
<feature type="region of interest" description="Disordered" evidence="4">
    <location>
        <begin position="343"/>
        <end position="367"/>
    </location>
</feature>
<reference evidence="6" key="1">
    <citation type="submission" date="2022-06" db="EMBL/GenBank/DDBJ databases">
        <title>Diverse halophilic archaea isolated from saline environments.</title>
        <authorList>
            <person name="Cui H.-L."/>
        </authorList>
    </citation>
    <scope>NUCLEOTIDE SEQUENCE</scope>
    <source>
        <strain evidence="6">WLHS1</strain>
    </source>
</reference>
<accession>A0A9E7N8H9</accession>
<dbReference type="InterPro" id="IPR002104">
    <property type="entry name" value="Integrase_catalytic"/>
</dbReference>
<keyword evidence="1" id="KW-0229">DNA integration</keyword>
<evidence type="ECO:0000259" key="5">
    <source>
        <dbReference type="PROSITE" id="PS51898"/>
    </source>
</evidence>
<dbReference type="InterPro" id="IPR010998">
    <property type="entry name" value="Integrase_recombinase_N"/>
</dbReference>
<evidence type="ECO:0000256" key="2">
    <source>
        <dbReference type="ARBA" id="ARBA00023125"/>
    </source>
</evidence>
<keyword evidence="2" id="KW-0238">DNA-binding</keyword>
<dbReference type="PROSITE" id="PS51898">
    <property type="entry name" value="TYR_RECOMBINASE"/>
    <property type="match status" value="1"/>
</dbReference>
<dbReference type="SUPFAM" id="SSF56349">
    <property type="entry name" value="DNA breaking-rejoining enzymes"/>
    <property type="match status" value="1"/>
</dbReference>
<dbReference type="Proteomes" id="UP001056855">
    <property type="component" value="Chromosome"/>
</dbReference>
<organism evidence="6 7">
    <name type="scientific">Natronosalvus rutilus</name>
    <dbReference type="NCBI Taxonomy" id="2953753"/>
    <lineage>
        <taxon>Archaea</taxon>
        <taxon>Methanobacteriati</taxon>
        <taxon>Methanobacteriota</taxon>
        <taxon>Stenosarchaea group</taxon>
        <taxon>Halobacteria</taxon>
        <taxon>Halobacteriales</taxon>
        <taxon>Natrialbaceae</taxon>
        <taxon>Natronosalvus</taxon>
    </lineage>
</organism>
<dbReference type="InterPro" id="IPR013762">
    <property type="entry name" value="Integrase-like_cat_sf"/>
</dbReference>
<dbReference type="RefSeq" id="WP_254156162.1">
    <property type="nucleotide sequence ID" value="NZ_CP100355.1"/>
</dbReference>
<dbReference type="GO" id="GO:0015074">
    <property type="term" value="P:DNA integration"/>
    <property type="evidence" value="ECO:0007669"/>
    <property type="project" value="UniProtKB-KW"/>
</dbReference>
<dbReference type="Gene3D" id="1.10.150.130">
    <property type="match status" value="1"/>
</dbReference>
<dbReference type="PANTHER" id="PTHR30349:SF41">
    <property type="entry name" value="INTEGRASE_RECOMBINASE PROTEIN MJ0367-RELATED"/>
    <property type="match status" value="1"/>
</dbReference>
<evidence type="ECO:0000313" key="6">
    <source>
        <dbReference type="EMBL" id="UTF52293.1"/>
    </source>
</evidence>
<dbReference type="InterPro" id="IPR050090">
    <property type="entry name" value="Tyrosine_recombinase_XerCD"/>
</dbReference>
<feature type="compositionally biased region" description="Basic and acidic residues" evidence="4">
    <location>
        <begin position="356"/>
        <end position="367"/>
    </location>
</feature>
<dbReference type="Gene3D" id="1.10.443.10">
    <property type="entry name" value="Intergrase catalytic core"/>
    <property type="match status" value="1"/>
</dbReference>
<dbReference type="AlphaFoldDB" id="A0A9E7N8H9"/>
<gene>
    <name evidence="6" type="ORF">NGM29_10870</name>
</gene>
<dbReference type="KEGG" id="sawl:NGM29_10870"/>
<evidence type="ECO:0000256" key="3">
    <source>
        <dbReference type="ARBA" id="ARBA00023172"/>
    </source>
</evidence>
<feature type="domain" description="Tyr recombinase" evidence="5">
    <location>
        <begin position="173"/>
        <end position="365"/>
    </location>
</feature>